<organism evidence="1 2">
    <name type="scientific">Piloderma croceum (strain F 1598)</name>
    <dbReference type="NCBI Taxonomy" id="765440"/>
    <lineage>
        <taxon>Eukaryota</taxon>
        <taxon>Fungi</taxon>
        <taxon>Dikarya</taxon>
        <taxon>Basidiomycota</taxon>
        <taxon>Agaricomycotina</taxon>
        <taxon>Agaricomycetes</taxon>
        <taxon>Agaricomycetidae</taxon>
        <taxon>Atheliales</taxon>
        <taxon>Atheliaceae</taxon>
        <taxon>Piloderma</taxon>
    </lineage>
</organism>
<accession>A0A0C3GNY9</accession>
<reference evidence="2" key="2">
    <citation type="submission" date="2015-01" db="EMBL/GenBank/DDBJ databases">
        <title>Evolutionary Origins and Diversification of the Mycorrhizal Mutualists.</title>
        <authorList>
            <consortium name="DOE Joint Genome Institute"/>
            <consortium name="Mycorrhizal Genomics Consortium"/>
            <person name="Kohler A."/>
            <person name="Kuo A."/>
            <person name="Nagy L.G."/>
            <person name="Floudas D."/>
            <person name="Copeland A."/>
            <person name="Barry K.W."/>
            <person name="Cichocki N."/>
            <person name="Veneault-Fourrey C."/>
            <person name="LaButti K."/>
            <person name="Lindquist E.A."/>
            <person name="Lipzen A."/>
            <person name="Lundell T."/>
            <person name="Morin E."/>
            <person name="Murat C."/>
            <person name="Riley R."/>
            <person name="Ohm R."/>
            <person name="Sun H."/>
            <person name="Tunlid A."/>
            <person name="Henrissat B."/>
            <person name="Grigoriev I.V."/>
            <person name="Hibbett D.S."/>
            <person name="Martin F."/>
        </authorList>
    </citation>
    <scope>NUCLEOTIDE SEQUENCE [LARGE SCALE GENOMIC DNA]</scope>
    <source>
        <strain evidence="2">F 1598</strain>
    </source>
</reference>
<dbReference type="HOGENOM" id="CLU_026214_1_0_1"/>
<evidence type="ECO:0000313" key="2">
    <source>
        <dbReference type="Proteomes" id="UP000054166"/>
    </source>
</evidence>
<feature type="non-terminal residue" evidence="1">
    <location>
        <position position="305"/>
    </location>
</feature>
<gene>
    <name evidence="1" type="ORF">PILCRDRAFT_56974</name>
</gene>
<reference evidence="1 2" key="1">
    <citation type="submission" date="2014-04" db="EMBL/GenBank/DDBJ databases">
        <authorList>
            <consortium name="DOE Joint Genome Institute"/>
            <person name="Kuo A."/>
            <person name="Tarkka M."/>
            <person name="Buscot F."/>
            <person name="Kohler A."/>
            <person name="Nagy L.G."/>
            <person name="Floudas D."/>
            <person name="Copeland A."/>
            <person name="Barry K.W."/>
            <person name="Cichocki N."/>
            <person name="Veneault-Fourrey C."/>
            <person name="LaButti K."/>
            <person name="Lindquist E.A."/>
            <person name="Lipzen A."/>
            <person name="Lundell T."/>
            <person name="Morin E."/>
            <person name="Murat C."/>
            <person name="Sun H."/>
            <person name="Tunlid A."/>
            <person name="Henrissat B."/>
            <person name="Grigoriev I.V."/>
            <person name="Hibbett D.S."/>
            <person name="Martin F."/>
            <person name="Nordberg H.P."/>
            <person name="Cantor M.N."/>
            <person name="Hua S.X."/>
        </authorList>
    </citation>
    <scope>NUCLEOTIDE SEQUENCE [LARGE SCALE GENOMIC DNA]</scope>
    <source>
        <strain evidence="1 2">F 1598</strain>
    </source>
</reference>
<sequence>MLGGSLGQKEKARILLTQIVNNLTSKMEIGGPMASMYLFKNPDHYTNHKFRTFYWPNFVQAAKHAWNPDNYVFRPVEYNQMSLYDWIQLSHVEKCPKENYQNSFDEDVNKAESDHESDIDSEDENNKLNFHCFLKDHPLHYSHHVTLLDDMQGWVPNFIGGAIPRSDCGDREYYCSTMLTFFKPWRTGKNLKLEDQSWDDAFETNVFNTRQLEIMKYFNVQYECLDARDDYAAQMKKSENVGIFSNWDVYDNLNSDILDHTSIEGDDFVCDINLVNENNIGPKTEKRNRDMLHVEQIMQDAGWFD</sequence>
<dbReference type="EMBL" id="KN832970">
    <property type="protein sequence ID" value="KIM92271.1"/>
    <property type="molecule type" value="Genomic_DNA"/>
</dbReference>
<dbReference type="STRING" id="765440.A0A0C3GNY9"/>
<dbReference type="AlphaFoldDB" id="A0A0C3GNY9"/>
<keyword evidence="2" id="KW-1185">Reference proteome</keyword>
<name>A0A0C3GNY9_PILCF</name>
<proteinExistence type="predicted"/>
<dbReference type="OrthoDB" id="3259294at2759"/>
<dbReference type="InParanoid" id="A0A0C3GNY9"/>
<dbReference type="Proteomes" id="UP000054166">
    <property type="component" value="Unassembled WGS sequence"/>
</dbReference>
<evidence type="ECO:0000313" key="1">
    <source>
        <dbReference type="EMBL" id="KIM92271.1"/>
    </source>
</evidence>
<protein>
    <submittedName>
        <fullName evidence="1">Uncharacterized protein</fullName>
    </submittedName>
</protein>